<dbReference type="AlphaFoldDB" id="A0A6L2MTZ8"/>
<reference evidence="1" key="1">
    <citation type="journal article" date="2019" name="Sci. Rep.">
        <title>Draft genome of Tanacetum cinerariifolium, the natural source of mosquito coil.</title>
        <authorList>
            <person name="Yamashiro T."/>
            <person name="Shiraishi A."/>
            <person name="Satake H."/>
            <person name="Nakayama K."/>
        </authorList>
    </citation>
    <scope>NUCLEOTIDE SEQUENCE</scope>
</reference>
<accession>A0A6L2MTZ8</accession>
<gene>
    <name evidence="1" type="ORF">Tci_047722</name>
</gene>
<organism evidence="1">
    <name type="scientific">Tanacetum cinerariifolium</name>
    <name type="common">Dalmatian daisy</name>
    <name type="synonym">Chrysanthemum cinerariifolium</name>
    <dbReference type="NCBI Taxonomy" id="118510"/>
    <lineage>
        <taxon>Eukaryota</taxon>
        <taxon>Viridiplantae</taxon>
        <taxon>Streptophyta</taxon>
        <taxon>Embryophyta</taxon>
        <taxon>Tracheophyta</taxon>
        <taxon>Spermatophyta</taxon>
        <taxon>Magnoliopsida</taxon>
        <taxon>eudicotyledons</taxon>
        <taxon>Gunneridae</taxon>
        <taxon>Pentapetalae</taxon>
        <taxon>asterids</taxon>
        <taxon>campanulids</taxon>
        <taxon>Asterales</taxon>
        <taxon>Asteraceae</taxon>
        <taxon>Asteroideae</taxon>
        <taxon>Anthemideae</taxon>
        <taxon>Anthemidinae</taxon>
        <taxon>Tanacetum</taxon>
    </lineage>
</organism>
<proteinExistence type="predicted"/>
<evidence type="ECO:0000313" key="1">
    <source>
        <dbReference type="EMBL" id="GEU75744.1"/>
    </source>
</evidence>
<protein>
    <submittedName>
        <fullName evidence="1">Callose synthase 3</fullName>
    </submittedName>
</protein>
<comment type="caution">
    <text evidence="1">The sequence shown here is derived from an EMBL/GenBank/DDBJ whole genome shotgun (WGS) entry which is preliminary data.</text>
</comment>
<sequence length="143" mass="16121">MIEHEEAKQDEQPLNILYNLFGHCINKPASTNLHQQTCINKLASATIEHIIIGWMKSSAMKQEAQSLNMKKSVHQNSGLKFAFREFVCCNCCIRYLASEVYDILAGRISPLTGEYIKRAYGGEKEAFLKKVVSPICQTIAHMA</sequence>
<dbReference type="EMBL" id="BKCJ010007141">
    <property type="protein sequence ID" value="GEU75744.1"/>
    <property type="molecule type" value="Genomic_DNA"/>
</dbReference>
<name>A0A6L2MTZ8_TANCI</name>